<feature type="domain" description="DUF4394" evidence="3">
    <location>
        <begin position="60"/>
        <end position="292"/>
    </location>
</feature>
<dbReference type="InterPro" id="IPR025507">
    <property type="entry name" value="DUF4394"/>
</dbReference>
<feature type="signal peptide" evidence="2">
    <location>
        <begin position="1"/>
        <end position="27"/>
    </location>
</feature>
<dbReference type="OMA" id="RHNIDDP"/>
<protein>
    <recommendedName>
        <fullName evidence="3">DUF4394 domain-containing protein</fullName>
    </recommendedName>
</protein>
<dbReference type="Proteomes" id="UP000006461">
    <property type="component" value="Chromosome"/>
</dbReference>
<dbReference type="KEGG" id="mmar:MODMU_0052"/>
<evidence type="ECO:0000256" key="2">
    <source>
        <dbReference type="SAM" id="SignalP"/>
    </source>
</evidence>
<feature type="chain" id="PRO_5038609534" description="DUF4394 domain-containing protein" evidence="2">
    <location>
        <begin position="28"/>
        <end position="299"/>
    </location>
</feature>
<dbReference type="eggNOG" id="COG2931">
    <property type="taxonomic scope" value="Bacteria"/>
</dbReference>
<dbReference type="OrthoDB" id="531718at2"/>
<accession>I4EQ60</accession>
<evidence type="ECO:0000313" key="5">
    <source>
        <dbReference type="Proteomes" id="UP000006461"/>
    </source>
</evidence>
<dbReference type="EMBL" id="FO203431">
    <property type="protein sequence ID" value="CCH85523.1"/>
    <property type="molecule type" value="Genomic_DNA"/>
</dbReference>
<evidence type="ECO:0000313" key="4">
    <source>
        <dbReference type="EMBL" id="CCH85523.1"/>
    </source>
</evidence>
<gene>
    <name evidence="4" type="ordered locus">MODMU_0052</name>
</gene>
<evidence type="ECO:0000256" key="1">
    <source>
        <dbReference type="SAM" id="MobiDB-lite"/>
    </source>
</evidence>
<keyword evidence="2" id="KW-0732">Signal</keyword>
<dbReference type="Pfam" id="PF14339">
    <property type="entry name" value="DUF4394"/>
    <property type="match status" value="1"/>
</dbReference>
<dbReference type="InterPro" id="IPR006311">
    <property type="entry name" value="TAT_signal"/>
</dbReference>
<dbReference type="STRING" id="477641.MODMU_0052"/>
<evidence type="ECO:0000259" key="3">
    <source>
        <dbReference type="Pfam" id="PF14339"/>
    </source>
</evidence>
<name>I4EQ60_MODI5</name>
<reference evidence="4 5" key="1">
    <citation type="journal article" date="2012" name="J. Bacteriol.">
        <title>Genome Sequence of Radiation-Resistant Modestobacter marinus Strain BC501, a Representative Actinobacterium That Thrives on Calcareous Stone Surfaces.</title>
        <authorList>
            <person name="Normand P."/>
            <person name="Gury J."/>
            <person name="Pujic P."/>
            <person name="Chouaia B."/>
            <person name="Crotti E."/>
            <person name="Brusetti L."/>
            <person name="Daffonchio D."/>
            <person name="Vacherie B."/>
            <person name="Barbe V."/>
            <person name="Medigue C."/>
            <person name="Calteau A."/>
            <person name="Ghodhbane-Gtari F."/>
            <person name="Essoussi I."/>
            <person name="Nouioui I."/>
            <person name="Abbassi-Ghozzi I."/>
            <person name="Gtari M."/>
        </authorList>
    </citation>
    <scope>NUCLEOTIDE SEQUENCE [LARGE SCALE GENOMIC DNA]</scope>
    <source>
        <strain evidence="5">BC 501</strain>
    </source>
</reference>
<dbReference type="PATRIC" id="fig|477641.3.peg.51"/>
<organism evidence="4 5">
    <name type="scientific">Modestobacter italicus (strain DSM 44449 / CECT 9708 / BC 501)</name>
    <dbReference type="NCBI Taxonomy" id="2732864"/>
    <lineage>
        <taxon>Bacteria</taxon>
        <taxon>Bacillati</taxon>
        <taxon>Actinomycetota</taxon>
        <taxon>Actinomycetes</taxon>
        <taxon>Geodermatophilales</taxon>
        <taxon>Geodermatophilaceae</taxon>
        <taxon>Modestobacter</taxon>
    </lineage>
</organism>
<proteinExistence type="predicted"/>
<dbReference type="PROSITE" id="PS51318">
    <property type="entry name" value="TAT"/>
    <property type="match status" value="1"/>
</dbReference>
<dbReference type="HOGENOM" id="CLU_075748_1_0_11"/>
<keyword evidence="5" id="KW-1185">Reference proteome</keyword>
<sequence>MSRTRTRILAGAAVLAALTVAAPAVSAAADGGSRGGQAAEGRHSGESLTAVGLTPDGRSLVTFATDRPERARGLGPVQGLAGDTRLVGIDHRPATGVLYGVGDKGGVYTLTGAKATKVSQLSTALTGTSFGVDFNPVVDRLRIVSDSGQNLRHDVTAQGGTIADGTLTYPAAPPATTPTTATGVTGAAYTNNDASTATATTLFDIDTARDQVVIQSPANAGLLAATGALGVDATGDAGFDVYSQVRKGTAVELFPYASLKVGDRYALYEVSLLSGAVSLEGTFPRDRQVSDLSFAPGQL</sequence>
<dbReference type="AlphaFoldDB" id="I4EQ60"/>
<feature type="region of interest" description="Disordered" evidence="1">
    <location>
        <begin position="29"/>
        <end position="51"/>
    </location>
</feature>